<organism evidence="1 2">
    <name type="scientific">Carpediemonas membranifera</name>
    <dbReference type="NCBI Taxonomy" id="201153"/>
    <lineage>
        <taxon>Eukaryota</taxon>
        <taxon>Metamonada</taxon>
        <taxon>Carpediemonas-like organisms</taxon>
        <taxon>Carpediemonas</taxon>
    </lineage>
</organism>
<dbReference type="OrthoDB" id="10265373at2759"/>
<gene>
    <name evidence="1" type="ORF">J8273_7279</name>
</gene>
<evidence type="ECO:0000313" key="2">
    <source>
        <dbReference type="Proteomes" id="UP000717585"/>
    </source>
</evidence>
<proteinExistence type="predicted"/>
<dbReference type="AlphaFoldDB" id="A0A8J6ATD3"/>
<dbReference type="InterPro" id="IPR017695">
    <property type="entry name" value="Se-dep_Mo_hydrolase_YqeB"/>
</dbReference>
<evidence type="ECO:0000313" key="1">
    <source>
        <dbReference type="EMBL" id="KAG9391005.1"/>
    </source>
</evidence>
<name>A0A8J6ATD3_9EUKA</name>
<dbReference type="NCBIfam" id="TIGR03309">
    <property type="entry name" value="matur_yqeB"/>
    <property type="match status" value="1"/>
</dbReference>
<reference evidence="1" key="1">
    <citation type="submission" date="2021-05" db="EMBL/GenBank/DDBJ databases">
        <title>A free-living protist that lacks canonical eukaryotic 1 DNA replication and segregation systems.</title>
        <authorList>
            <person name="Salas-Leiva D.E."/>
            <person name="Tromer E.C."/>
            <person name="Curtis B.A."/>
            <person name="Jerlstrom-Hultqvist J."/>
            <person name="Kolisko M."/>
            <person name="Yi Z."/>
            <person name="Salas-Leiva J.S."/>
            <person name="Gallot-Lavallee L."/>
            <person name="Kops G.J.P.L."/>
            <person name="Archibald J.M."/>
            <person name="Simpson A.G.B."/>
            <person name="Roger A.J."/>
        </authorList>
    </citation>
    <scope>NUCLEOTIDE SEQUENCE</scope>
    <source>
        <strain evidence="1">BICM</strain>
    </source>
</reference>
<dbReference type="EMBL" id="JAHDYR010000062">
    <property type="protein sequence ID" value="KAG9391005.1"/>
    <property type="molecule type" value="Genomic_DNA"/>
</dbReference>
<dbReference type="Proteomes" id="UP000717585">
    <property type="component" value="Unassembled WGS sequence"/>
</dbReference>
<sequence length="289" mass="30685">MMNEKPYSTRRKTFDVRVVIRGAGDLATAIGHRLHKAGITVIHTETAAPTTVRRLVSFSSAIQHGMFTVEGVTAKLCPMTVEDVEAALDDGLVPVVIDPTLAILAIWPADVVIDATIAKKAPTVDLMSYAPMVVALGPCFVVGKHCHAAIETCRGHDLGRVYTTHGEEALENTHTPGDLGGESHRRVIRAPCIGLITPLVSIGSTVRTGDALVRVADVEVRAPMGGLVRGMVSEGMVCSRVGFKLGDLDPRGLSMGGEEKRKLCTHISDKARNIAGAALECVVTYMTTG</sequence>
<dbReference type="Gene3D" id="3.40.630.10">
    <property type="entry name" value="Zn peptidases"/>
    <property type="match status" value="1"/>
</dbReference>
<keyword evidence="2" id="KW-1185">Reference proteome</keyword>
<evidence type="ECO:0008006" key="3">
    <source>
        <dbReference type="Google" id="ProtNLM"/>
    </source>
</evidence>
<accession>A0A8J6ATD3</accession>
<protein>
    <recommendedName>
        <fullName evidence="3">Xanthine dehydrogenase accessory factor</fullName>
    </recommendedName>
</protein>
<comment type="caution">
    <text evidence="1">The sequence shown here is derived from an EMBL/GenBank/DDBJ whole genome shotgun (WGS) entry which is preliminary data.</text>
</comment>